<organism evidence="1 2">
    <name type="scientific">Streptomyces solicathayae</name>
    <dbReference type="NCBI Taxonomy" id="3081768"/>
    <lineage>
        <taxon>Bacteria</taxon>
        <taxon>Bacillati</taxon>
        <taxon>Actinomycetota</taxon>
        <taxon>Actinomycetes</taxon>
        <taxon>Kitasatosporales</taxon>
        <taxon>Streptomycetaceae</taxon>
        <taxon>Streptomyces</taxon>
    </lineage>
</organism>
<name>A0ABZ0LQY2_9ACTN</name>
<reference evidence="1 2" key="1">
    <citation type="submission" date="2023-10" db="EMBL/GenBank/DDBJ databases">
        <title>The genome sequence of Streptomyces sp. HUAS YS2.</title>
        <authorList>
            <person name="Mo P."/>
        </authorList>
    </citation>
    <scope>NUCLEOTIDE SEQUENCE [LARGE SCALE GENOMIC DNA]</scope>
    <source>
        <strain evidence="1 2">HUAS YS2</strain>
    </source>
</reference>
<dbReference type="Proteomes" id="UP001301731">
    <property type="component" value="Chromosome"/>
</dbReference>
<evidence type="ECO:0000313" key="2">
    <source>
        <dbReference type="Proteomes" id="UP001301731"/>
    </source>
</evidence>
<proteinExistence type="predicted"/>
<protein>
    <submittedName>
        <fullName evidence="1">Uncharacterized protein</fullName>
    </submittedName>
</protein>
<dbReference type="EMBL" id="CP137573">
    <property type="protein sequence ID" value="WOX21895.1"/>
    <property type="molecule type" value="Genomic_DNA"/>
</dbReference>
<accession>A0ABZ0LQY2</accession>
<sequence>MPLHEHPSRAYELQLMYSVPDDAWYLELDHIADQRTVMTAIVPDEDPERQPTVCVDPVSGHHAIPYDVVRWFMGHVEFEIERSRGWMELRPDLVEVIRALREEHLGVIDDEDFTAVLAELRATVAEVDLPAVLDAAFGRNTDGTMR</sequence>
<gene>
    <name evidence="1" type="ORF">R2D22_11035</name>
</gene>
<keyword evidence="2" id="KW-1185">Reference proteome</keyword>
<dbReference type="RefSeq" id="WP_318102910.1">
    <property type="nucleotide sequence ID" value="NZ_CP137573.1"/>
</dbReference>
<evidence type="ECO:0000313" key="1">
    <source>
        <dbReference type="EMBL" id="WOX21895.1"/>
    </source>
</evidence>